<dbReference type="Proteomes" id="UP000215005">
    <property type="component" value="Chromosome"/>
</dbReference>
<evidence type="ECO:0000313" key="1">
    <source>
        <dbReference type="EMBL" id="ASU83640.1"/>
    </source>
</evidence>
<dbReference type="KEGG" id="ngv:CDO52_13325"/>
<keyword evidence="2" id="KW-1185">Reference proteome</keyword>
<dbReference type="AlphaFoldDB" id="A0A223S691"/>
<name>A0A223S691_9ACTN</name>
<accession>A0A223S691</accession>
<proteinExistence type="predicted"/>
<evidence type="ECO:0000313" key="2">
    <source>
        <dbReference type="Proteomes" id="UP000215005"/>
    </source>
</evidence>
<reference evidence="1 2" key="1">
    <citation type="submission" date="2017-08" db="EMBL/GenBank/DDBJ databases">
        <title>The complete genome sequence of Nocardiopsis gilva YIM 90087.</title>
        <authorList>
            <person name="Yin M."/>
            <person name="Tang S."/>
        </authorList>
    </citation>
    <scope>NUCLEOTIDE SEQUENCE [LARGE SCALE GENOMIC DNA]</scope>
    <source>
        <strain evidence="1 2">YIM 90087</strain>
    </source>
</reference>
<dbReference type="RefSeq" id="WP_017616737.1">
    <property type="nucleotide sequence ID" value="NZ_ANBG01000021.1"/>
</dbReference>
<protein>
    <submittedName>
        <fullName evidence="1">Uncharacterized protein</fullName>
    </submittedName>
</protein>
<dbReference type="EMBL" id="CP022753">
    <property type="protein sequence ID" value="ASU83640.1"/>
    <property type="molecule type" value="Genomic_DNA"/>
</dbReference>
<organism evidence="1 2">
    <name type="scientific">Nocardiopsis gilva YIM 90087</name>
    <dbReference type="NCBI Taxonomy" id="1235441"/>
    <lineage>
        <taxon>Bacteria</taxon>
        <taxon>Bacillati</taxon>
        <taxon>Actinomycetota</taxon>
        <taxon>Actinomycetes</taxon>
        <taxon>Streptosporangiales</taxon>
        <taxon>Nocardiopsidaceae</taxon>
        <taxon>Nocardiopsis</taxon>
    </lineage>
</organism>
<sequence length="120" mass="13616">MSNGIDMHMKCSDGQVAIGFTANRLDDWDWFALYEGGVDPFNWAQGLVPAGNYESFGKAVVSSVANLSPIPNWAWAMYKTEIMTTKSEGDLKAVYWSWGYEQKRYYIMSSNEQQMNCSTQ</sequence>
<gene>
    <name evidence="1" type="ORF">CDO52_13325</name>
</gene>